<keyword evidence="7 21" id="KW-0378">Hydrolase</keyword>
<sequence length="601" mass="67915">YPPSRKDFISLTLSDSHSQTYNNGKHRRQSCWRQKWKQLSRLQRSLILFLLALLLILGLLSYTSITEQWRLSDREDWLDLDDRELKAIPPGVKPVLGLAAGKVPAPVAGPHLQPAVGPDAVPEPKGPNIPILAKPPKWRGAMIEADQATEPPPSANEKEAAEAVCDAFKHAWKGYKDYAWGHDELKPISKSFGEWFGLGLTLIDALDTMWIMGLKEFAEAKSWVEKDLSFNKNVDVNLFETTIRILGGLLSTYHLTGDHLFLEKAKDLGSRLMPAFKTPSKIPFSDVNIGKGTAHPPRWTSDSTLAEVTSIQLEFRELSRLSQDPQYQEAANEVMRLVHNLPGKHDGLVPMFINTNSGQFTHKGVFTLGARADSYYEYLLKQWIQGGKTEDLLKDYLQAIEGVKKHLLRQTGPSKLTFVGELSHNRFNPKMDHLVCFLPGTLALGAHNGLPGDHMDLAVQLMETCHQMYKQMETGLSPEIVHFSLQASDGSDVIPADRHNLLRPETVESLFYMYRFTKDTKYRDWGWDMLQSFNKYTKVSGGGYTSINNVRDPDNPGPRDKMESFFLGETLKYLYLLFSDDMELLSLDKYVFNTEAHPLPI</sequence>
<keyword evidence="10" id="KW-0735">Signal-anchor</keyword>
<dbReference type="GO" id="GO:0005789">
    <property type="term" value="C:endoplasmic reticulum membrane"/>
    <property type="evidence" value="ECO:0007669"/>
    <property type="project" value="UniProtKB-SubCell"/>
</dbReference>
<proteinExistence type="inferred from homology"/>
<evidence type="ECO:0000256" key="19">
    <source>
        <dbReference type="PIRSR" id="PIRSR601382-2"/>
    </source>
</evidence>
<keyword evidence="11 22" id="KW-1133">Transmembrane helix</keyword>
<dbReference type="GO" id="GO:0036503">
    <property type="term" value="P:ERAD pathway"/>
    <property type="evidence" value="ECO:0007669"/>
    <property type="project" value="UniProtKB-ARBA"/>
</dbReference>
<feature type="disulfide bond" evidence="20">
    <location>
        <begin position="436"/>
        <end position="465"/>
    </location>
</feature>
<evidence type="ECO:0000256" key="12">
    <source>
        <dbReference type="ARBA" id="ARBA00023136"/>
    </source>
</evidence>
<evidence type="ECO:0000256" key="3">
    <source>
        <dbReference type="ARBA" id="ARBA00004922"/>
    </source>
</evidence>
<keyword evidence="12 22" id="KW-0472">Membrane</keyword>
<comment type="catalytic activity">
    <reaction evidence="16">
        <text>N(4)-(alpha-D-Man-(1-&gt;2)-alpha-D-Man-(1-&gt;2)-alpha-D-Man-(1-&gt;3)-[alpha-D-Man-(1-&gt;2)-alpha-D-Man-(1-&gt;3)-[alpha-D-Man-(1-&gt;2)-alpha-D-Man-(1-&gt;6)]-alpha-D-Man-(1-&gt;6)]-beta-D-Man-(1-&gt;4)-beta-D-GlcNAc-(1-&gt;4)-beta-D-GlcNAc)-L-asparaginyl-[protein] (N-glucan mannose isomer 9A1,2,3B1,2,3) + 4 H2O = N(4)-(alpha-D-Man-(1-&gt;3)-[alpha-D-Man-(1-&gt;3)-[alpha-D-Man-(1-&gt;6)]-alpha-D-Man-(1-&gt;6)]-beta-D-Man-(1-&gt;4)-beta-D-GlcNAc-(1-&gt;4)-beta-D-GlcNAc)-L-asparaginyl-[protein] (N-glucan mannose isomer 5A1,2) + 4 beta-D-mannose</text>
        <dbReference type="Rhea" id="RHEA:56008"/>
        <dbReference type="Rhea" id="RHEA-COMP:14356"/>
        <dbReference type="Rhea" id="RHEA-COMP:14367"/>
        <dbReference type="ChEBI" id="CHEBI:15377"/>
        <dbReference type="ChEBI" id="CHEBI:28563"/>
        <dbReference type="ChEBI" id="CHEBI:59087"/>
        <dbReference type="ChEBI" id="CHEBI:139493"/>
        <dbReference type="EC" id="3.2.1.113"/>
    </reaction>
</comment>
<dbReference type="InterPro" id="IPR001382">
    <property type="entry name" value="Glyco_hydro_47"/>
</dbReference>
<evidence type="ECO:0000256" key="4">
    <source>
        <dbReference type="ARBA" id="ARBA00007658"/>
    </source>
</evidence>
<protein>
    <recommendedName>
        <fullName evidence="21">alpha-1,2-Mannosidase</fullName>
        <ecNumber evidence="21">3.2.1.-</ecNumber>
    </recommendedName>
</protein>
<dbReference type="OMA" id="WDAYTKY"/>
<name>A0A3Q0SVD1_AMPCI</name>
<evidence type="ECO:0000256" key="21">
    <source>
        <dbReference type="RuleBase" id="RU361193"/>
    </source>
</evidence>
<feature type="active site" evidence="18">
    <location>
        <position position="505"/>
    </location>
</feature>
<evidence type="ECO:0000256" key="22">
    <source>
        <dbReference type="SAM" id="Phobius"/>
    </source>
</evidence>
<accession>A0A3Q0SVD1</accession>
<comment type="similarity">
    <text evidence="4 21">Belongs to the glycosyl hydrolase 47 family.</text>
</comment>
<evidence type="ECO:0000256" key="13">
    <source>
        <dbReference type="ARBA" id="ARBA00023157"/>
    </source>
</evidence>
<dbReference type="Gene3D" id="1.50.10.10">
    <property type="match status" value="1"/>
</dbReference>
<keyword evidence="14 21" id="KW-0326">Glycosidase</keyword>
<dbReference type="InterPro" id="IPR012341">
    <property type="entry name" value="6hp_glycosidase-like_sf"/>
</dbReference>
<feature type="active site" description="Proton donor" evidence="18">
    <location>
        <position position="240"/>
    </location>
</feature>
<feature type="binding site" evidence="19">
    <location>
        <position position="594"/>
    </location>
    <ligand>
        <name>Ca(2+)</name>
        <dbReference type="ChEBI" id="CHEBI:29108"/>
    </ligand>
</feature>
<feature type="active site" description="Proton donor" evidence="18">
    <location>
        <position position="479"/>
    </location>
</feature>
<keyword evidence="9 19" id="KW-0106">Calcium</keyword>
<dbReference type="GO" id="GO:0004571">
    <property type="term" value="F:mannosyl-oligosaccharide 1,2-alpha-mannosidase activity"/>
    <property type="evidence" value="ECO:0007669"/>
    <property type="project" value="UniProtKB-EC"/>
</dbReference>
<dbReference type="GO" id="GO:0005975">
    <property type="term" value="P:carbohydrate metabolic process"/>
    <property type="evidence" value="ECO:0007669"/>
    <property type="project" value="InterPro"/>
</dbReference>
<keyword evidence="6 19" id="KW-0479">Metal-binding</keyword>
<dbReference type="Proteomes" id="UP000261340">
    <property type="component" value="Unplaced"/>
</dbReference>
<evidence type="ECO:0000256" key="14">
    <source>
        <dbReference type="ARBA" id="ARBA00023295"/>
    </source>
</evidence>
<comment type="subcellular location">
    <subcellularLocation>
        <location evidence="2">Endoplasmic reticulum membrane</location>
        <topology evidence="2">Single-pass type II membrane protein</topology>
    </subcellularLocation>
</comment>
<comment type="pathway">
    <text evidence="3">Protein modification; protein glycosylation.</text>
</comment>
<evidence type="ECO:0000256" key="1">
    <source>
        <dbReference type="ARBA" id="ARBA00001913"/>
    </source>
</evidence>
<comment type="cofactor">
    <cofactor evidence="1 19">
        <name>Ca(2+)</name>
        <dbReference type="ChEBI" id="CHEBI:29108"/>
    </cofactor>
</comment>
<keyword evidence="5 22" id="KW-0812">Transmembrane</keyword>
<evidence type="ECO:0000256" key="20">
    <source>
        <dbReference type="PIRSR" id="PIRSR601382-3"/>
    </source>
</evidence>
<dbReference type="InterPro" id="IPR050749">
    <property type="entry name" value="Glycosyl_Hydrolase_47"/>
</dbReference>
<keyword evidence="8" id="KW-0256">Endoplasmic reticulum</keyword>
<comment type="catalytic activity">
    <reaction evidence="15">
        <text>N(4)-(alpha-D-Man-(1-&gt;2)-alpha-D-Man-(1-&gt;2)-alpha-D-Man-(1-&gt;3)-[alpha-D-Man-(1-&gt;3)-[alpha-D-Man-(1-&gt;2)-alpha-D-Man-(1-&gt;6)]-alpha-D-Man-(1-&gt;6)]-beta-D-Man-(1-&gt;4)-beta-D-GlcNAc-(1-&gt;4)-beta-D-GlcNAc)-L-asparaginyl-[protein] (N-glucan mannose isomer 8A1,2,3B1,3) + 3 H2O = N(4)-(alpha-D-Man-(1-&gt;3)-[alpha-D-Man-(1-&gt;3)-[alpha-D-Man-(1-&gt;6)]-alpha-D-Man-(1-&gt;6)]-beta-D-Man-(1-&gt;4)-beta-D-GlcNAc-(1-&gt;4)-beta-D-GlcNAc)-L-asparaginyl-[protein] (N-glucan mannose isomer 5A1,2) + 3 beta-D-mannose</text>
        <dbReference type="Rhea" id="RHEA:56028"/>
        <dbReference type="Rhea" id="RHEA-COMP:14358"/>
        <dbReference type="Rhea" id="RHEA-COMP:14367"/>
        <dbReference type="ChEBI" id="CHEBI:15377"/>
        <dbReference type="ChEBI" id="CHEBI:28563"/>
        <dbReference type="ChEBI" id="CHEBI:59087"/>
        <dbReference type="ChEBI" id="CHEBI:60628"/>
        <dbReference type="EC" id="3.2.1.113"/>
    </reaction>
</comment>
<keyword evidence="24" id="KW-1185">Reference proteome</keyword>
<evidence type="ECO:0000256" key="8">
    <source>
        <dbReference type="ARBA" id="ARBA00022824"/>
    </source>
</evidence>
<dbReference type="GeneTree" id="ENSGT00940000155422"/>
<dbReference type="PRINTS" id="PR00747">
    <property type="entry name" value="GLYHDRLASE47"/>
</dbReference>
<comment type="function">
    <text evidence="17">Involved in glycoprotein quality control targeting of misfolded glycoproteins for degradation. It primarily trims a single alpha-1,2-linked mannose residue from Man(9)GlcNAc(2) to produce Man(8)GlcNAc(2), but at high enzyme concentrations, as found in the ER quality control compartment (ERQC), it further trims the carbohydrates to Man(5-6)GlcNAc(2).</text>
</comment>
<keyword evidence="13 20" id="KW-1015">Disulfide bond</keyword>
<dbReference type="STRING" id="61819.ENSACIP00000026742"/>
<dbReference type="FunFam" id="1.50.10.10:FF:000010">
    <property type="entry name" value="alpha-1,2-Mannosidase"/>
    <property type="match status" value="1"/>
</dbReference>
<dbReference type="GO" id="GO:0005509">
    <property type="term" value="F:calcium ion binding"/>
    <property type="evidence" value="ECO:0007669"/>
    <property type="project" value="InterPro"/>
</dbReference>
<evidence type="ECO:0000256" key="5">
    <source>
        <dbReference type="ARBA" id="ARBA00022692"/>
    </source>
</evidence>
<evidence type="ECO:0000256" key="16">
    <source>
        <dbReference type="ARBA" id="ARBA00048605"/>
    </source>
</evidence>
<organism evidence="23 24">
    <name type="scientific">Amphilophus citrinellus</name>
    <name type="common">Midas cichlid</name>
    <name type="synonym">Cichlasoma citrinellum</name>
    <dbReference type="NCBI Taxonomy" id="61819"/>
    <lineage>
        <taxon>Eukaryota</taxon>
        <taxon>Metazoa</taxon>
        <taxon>Chordata</taxon>
        <taxon>Craniata</taxon>
        <taxon>Vertebrata</taxon>
        <taxon>Euteleostomi</taxon>
        <taxon>Actinopterygii</taxon>
        <taxon>Neopterygii</taxon>
        <taxon>Teleostei</taxon>
        <taxon>Neoteleostei</taxon>
        <taxon>Acanthomorphata</taxon>
        <taxon>Ovalentaria</taxon>
        <taxon>Cichlomorphae</taxon>
        <taxon>Cichliformes</taxon>
        <taxon>Cichlidae</taxon>
        <taxon>New World cichlids</taxon>
        <taxon>Cichlasomatinae</taxon>
        <taxon>Heroini</taxon>
        <taxon>Amphilophus</taxon>
    </lineage>
</organism>
<evidence type="ECO:0000256" key="11">
    <source>
        <dbReference type="ARBA" id="ARBA00022989"/>
    </source>
</evidence>
<dbReference type="PANTHER" id="PTHR11742">
    <property type="entry name" value="MANNOSYL-OLIGOSACCHARIDE ALPHA-1,2-MANNOSIDASE-RELATED"/>
    <property type="match status" value="1"/>
</dbReference>
<dbReference type="AlphaFoldDB" id="A0A3Q0SVD1"/>
<evidence type="ECO:0000256" key="2">
    <source>
        <dbReference type="ARBA" id="ARBA00004648"/>
    </source>
</evidence>
<dbReference type="InterPro" id="IPR036026">
    <property type="entry name" value="Seven-hairpin_glycosidases"/>
</dbReference>
<evidence type="ECO:0000256" key="6">
    <source>
        <dbReference type="ARBA" id="ARBA00022723"/>
    </source>
</evidence>
<dbReference type="Ensembl" id="ENSACIT00000027440.1">
    <property type="protein sequence ID" value="ENSACIP00000026742.1"/>
    <property type="gene ID" value="ENSACIG00000020675.1"/>
</dbReference>
<evidence type="ECO:0000256" key="15">
    <source>
        <dbReference type="ARBA" id="ARBA00047669"/>
    </source>
</evidence>
<reference evidence="23" key="2">
    <citation type="submission" date="2025-09" db="UniProtKB">
        <authorList>
            <consortium name="Ensembl"/>
        </authorList>
    </citation>
    <scope>IDENTIFICATION</scope>
</reference>
<evidence type="ECO:0000256" key="7">
    <source>
        <dbReference type="ARBA" id="ARBA00022801"/>
    </source>
</evidence>
<dbReference type="Pfam" id="PF01532">
    <property type="entry name" value="Glyco_hydro_47"/>
    <property type="match status" value="1"/>
</dbReference>
<feature type="transmembrane region" description="Helical" evidence="22">
    <location>
        <begin position="45"/>
        <end position="65"/>
    </location>
</feature>
<dbReference type="SUPFAM" id="SSF48225">
    <property type="entry name" value="Seven-hairpin glycosidases"/>
    <property type="match status" value="1"/>
</dbReference>
<evidence type="ECO:0000256" key="17">
    <source>
        <dbReference type="ARBA" id="ARBA00053655"/>
    </source>
</evidence>
<evidence type="ECO:0000313" key="24">
    <source>
        <dbReference type="Proteomes" id="UP000261340"/>
    </source>
</evidence>
<feature type="active site" evidence="18">
    <location>
        <position position="373"/>
    </location>
</feature>
<evidence type="ECO:0000313" key="23">
    <source>
        <dbReference type="Ensembl" id="ENSACIP00000026742.1"/>
    </source>
</evidence>
<dbReference type="EC" id="3.2.1.-" evidence="21"/>
<dbReference type="PANTHER" id="PTHR11742:SF55">
    <property type="entry name" value="ENDOPLASMIC RETICULUM MANNOSYL-OLIGOSACCHARIDE 1,2-ALPHA-MANNOSIDASE"/>
    <property type="match status" value="1"/>
</dbReference>
<evidence type="ECO:0000256" key="10">
    <source>
        <dbReference type="ARBA" id="ARBA00022968"/>
    </source>
</evidence>
<evidence type="ECO:0000256" key="18">
    <source>
        <dbReference type="PIRSR" id="PIRSR601382-1"/>
    </source>
</evidence>
<reference evidence="23" key="1">
    <citation type="submission" date="2025-08" db="UniProtKB">
        <authorList>
            <consortium name="Ensembl"/>
        </authorList>
    </citation>
    <scope>IDENTIFICATION</scope>
</reference>
<evidence type="ECO:0000256" key="9">
    <source>
        <dbReference type="ARBA" id="ARBA00022837"/>
    </source>
</evidence>